<dbReference type="PANTHER" id="PTHR43788">
    <property type="entry name" value="DNA2/NAM7 HELICASE FAMILY MEMBER"/>
    <property type="match status" value="1"/>
</dbReference>
<dbReference type="Gene3D" id="2.30.30.940">
    <property type="match status" value="1"/>
</dbReference>
<dbReference type="STRING" id="1077936.SAMN05421545_0351"/>
<proteinExistence type="predicted"/>
<organism evidence="4 5">
    <name type="scientific">Pontibacter lucknowensis</name>
    <dbReference type="NCBI Taxonomy" id="1077936"/>
    <lineage>
        <taxon>Bacteria</taxon>
        <taxon>Pseudomonadati</taxon>
        <taxon>Bacteroidota</taxon>
        <taxon>Cytophagia</taxon>
        <taxon>Cytophagales</taxon>
        <taxon>Hymenobacteraceae</taxon>
        <taxon>Pontibacter</taxon>
    </lineage>
</organism>
<evidence type="ECO:0000256" key="2">
    <source>
        <dbReference type="ARBA" id="ARBA00022840"/>
    </source>
</evidence>
<dbReference type="Gene3D" id="3.40.91.30">
    <property type="match status" value="1"/>
</dbReference>
<dbReference type="AlphaFoldDB" id="A0A1N6TIV8"/>
<dbReference type="SUPFAM" id="SSF52540">
    <property type="entry name" value="P-loop containing nucleoside triphosphate hydrolases"/>
    <property type="match status" value="1"/>
</dbReference>
<keyword evidence="1" id="KW-0547">Nucleotide-binding</keyword>
<keyword evidence="5" id="KW-1185">Reference proteome</keyword>
<dbReference type="GO" id="GO:0003678">
    <property type="term" value="F:DNA helicase activity"/>
    <property type="evidence" value="ECO:0007669"/>
    <property type="project" value="UniProtKB-ARBA"/>
</dbReference>
<dbReference type="Pfam" id="PF13538">
    <property type="entry name" value="UvrD_C_2"/>
    <property type="match status" value="1"/>
</dbReference>
<dbReference type="Proteomes" id="UP000185924">
    <property type="component" value="Unassembled WGS sequence"/>
</dbReference>
<dbReference type="InterPro" id="IPR050534">
    <property type="entry name" value="Coronavir_polyprotein_1ab"/>
</dbReference>
<dbReference type="GO" id="GO:0005524">
    <property type="term" value="F:ATP binding"/>
    <property type="evidence" value="ECO:0007669"/>
    <property type="project" value="UniProtKB-KW"/>
</dbReference>
<evidence type="ECO:0000313" key="4">
    <source>
        <dbReference type="EMBL" id="SIQ53174.1"/>
    </source>
</evidence>
<evidence type="ECO:0000256" key="1">
    <source>
        <dbReference type="ARBA" id="ARBA00022741"/>
    </source>
</evidence>
<evidence type="ECO:0000259" key="3">
    <source>
        <dbReference type="Pfam" id="PF13538"/>
    </source>
</evidence>
<gene>
    <name evidence="4" type="ORF">SAMN05421545_0351</name>
</gene>
<evidence type="ECO:0000313" key="5">
    <source>
        <dbReference type="Proteomes" id="UP000185924"/>
    </source>
</evidence>
<keyword evidence="4" id="KW-0347">Helicase</keyword>
<sequence>MRNNRKHISARLTWHNDGWNGKVCQDPEANVHCTGQFSYPGGMYEKKHLQATQCVKYAGGGCSSIHNNYIPPCSFSINAFGKETIKAETTSPEWYKNAEVRQWDMPPSTISIWPYEEMYNEGDKNDDGTFNYDKRISNVKAFINQVKEESSLIFYYSNYSNPLSQDDAKNYVIVGLSRVKKVGEFMEYEKATAEERKRYAGAFVWQIPITSNYPEEGFRIPYHRYKDNEEALRKIAFFPENDRNFKYAMRHITDDDALEIVERALEIVDVLENELKDDSEDWSLRRIWLQSLLAELWHNRGRYPGLPHVLNYLKLPELIKYFKEQTAIDKEEEAYQQIKSLLLDYEDIEGVTLDQIQLGNASDLLASKEEAEIELLFDILPRFELTEDQIGKILSENRAQNGLYCSLEELVKNPYLLSESYVGDDPDDKISFSKIDHGMLPPPDMGLKQLTTAGSPIRFRALCVNQLKGIGSHTFSAAEIILDKVNKHVTFLSDWRKFEFTLRNFKSYAAELDQAIYRREDANGNLYLYLNQVFADERFIEARIREMAQQEIGNIKSPVTEKNWFDYLYDAKSELAKQNPAVYQEAVKGQAEVCEKIFNKGLSIISGGAGTGKTTIIKSIIKGIEKAHGQGTSFLLLAPTGKAADRLRERTQKPAKTIHSFLSGLNWLNNNFTLKPEGGRQEENTRIFIIDECSMIDQTLMATLFRAINWNTVQRIILVGDPNQLPPIGIGKVFSDVLNWLDDANKGELKVNLRQMENKLLGRGTGILDLASSFIQSQQISAVDGEVDENELSDLAEQKAVTVDLLKHIQELDFTGDLKDLNVKFWENEKELKNIMFQTLVEDLEAEYDLTYDEVHYWELLNKAFEHPDNADDRKADKFQVISPYRSEVFGTESLNVFLQSKFNKIKVENRQFLDGISLFDKVIQYRNRTKSDPIFAYLPKTKTTEKIQIFNGELGFTRPHGFDKGKTGWSNFRVQRFVVNLESRDAHIPMGKEIGNYVTEKGYKRNLPEEKPVNNLELAYAISVHKSQGSEFNWVYLVLPKNKKALLSKELIYTAITRAKTKLTIFAEQDIGAFLQLTRPEANSLSRINSSLFEFKPLPKEWLVMNDWYEEGKIHATLSQYMVRSKSEVIIANMLTERNIPFRYEKPLFAPDGSFYLPDFTVMVRGEEYYLEHVGRLDLPKYKAHWEEKERWYNKHFPGKLLTTYEGGTLSNDINKIIKALS</sequence>
<name>A0A1N6TIV8_9BACT</name>
<dbReference type="Gene3D" id="3.40.50.300">
    <property type="entry name" value="P-loop containing nucleotide triphosphate hydrolases"/>
    <property type="match status" value="3"/>
</dbReference>
<feature type="domain" description="UvrD-like helicase C-terminal" evidence="3">
    <location>
        <begin position="1019"/>
        <end position="1066"/>
    </location>
</feature>
<dbReference type="InterPro" id="IPR027417">
    <property type="entry name" value="P-loop_NTPase"/>
</dbReference>
<protein>
    <submittedName>
        <fullName evidence="4">ATP-dependent exoDNAse (Exonuclease V), alpha subunit, helicase superfamily I</fullName>
    </submittedName>
</protein>
<dbReference type="CDD" id="cd17933">
    <property type="entry name" value="DEXSc_RecD-like"/>
    <property type="match status" value="1"/>
</dbReference>
<dbReference type="GO" id="GO:0004527">
    <property type="term" value="F:exonuclease activity"/>
    <property type="evidence" value="ECO:0007669"/>
    <property type="project" value="UniProtKB-KW"/>
</dbReference>
<keyword evidence="2" id="KW-0067">ATP-binding</keyword>
<dbReference type="EMBL" id="FTNM01000001">
    <property type="protein sequence ID" value="SIQ53174.1"/>
    <property type="molecule type" value="Genomic_DNA"/>
</dbReference>
<keyword evidence="4" id="KW-0378">Hydrolase</keyword>
<keyword evidence="4" id="KW-0269">Exonuclease</keyword>
<reference evidence="5" key="1">
    <citation type="submission" date="2017-01" db="EMBL/GenBank/DDBJ databases">
        <authorList>
            <person name="Varghese N."/>
            <person name="Submissions S."/>
        </authorList>
    </citation>
    <scope>NUCLEOTIDE SEQUENCE [LARGE SCALE GENOMIC DNA]</scope>
    <source>
        <strain evidence="5">DM9</strain>
    </source>
</reference>
<keyword evidence="4" id="KW-0540">Nuclease</keyword>
<dbReference type="Pfam" id="PF13245">
    <property type="entry name" value="AAA_19"/>
    <property type="match status" value="1"/>
</dbReference>
<dbReference type="InterPro" id="IPR027785">
    <property type="entry name" value="UvrD-like_helicase_C"/>
</dbReference>
<dbReference type="PANTHER" id="PTHR43788:SF6">
    <property type="entry name" value="DNA HELICASE B"/>
    <property type="match status" value="1"/>
</dbReference>
<dbReference type="CDD" id="cd18809">
    <property type="entry name" value="SF1_C_RecD"/>
    <property type="match status" value="1"/>
</dbReference>
<accession>A0A1N6TIV8</accession>